<dbReference type="InParanoid" id="A0A0D1DUE2"/>
<organism evidence="1 2">
    <name type="scientific">Mycosarcoma maydis</name>
    <name type="common">Corn smut fungus</name>
    <name type="synonym">Ustilago maydis</name>
    <dbReference type="NCBI Taxonomy" id="5270"/>
    <lineage>
        <taxon>Eukaryota</taxon>
        <taxon>Fungi</taxon>
        <taxon>Dikarya</taxon>
        <taxon>Basidiomycota</taxon>
        <taxon>Ustilaginomycotina</taxon>
        <taxon>Ustilaginomycetes</taxon>
        <taxon>Ustilaginales</taxon>
        <taxon>Ustilaginaceae</taxon>
        <taxon>Mycosarcoma</taxon>
    </lineage>
</organism>
<dbReference type="AlphaFoldDB" id="A0A0D1DUE2"/>
<dbReference type="VEuPathDB" id="FungiDB:UMAG_03960"/>
<keyword evidence="2" id="KW-1185">Reference proteome</keyword>
<dbReference type="KEGG" id="uma:UMAG_03960"/>
<accession>A0A0D1DUE2</accession>
<gene>
    <name evidence="1" type="ORF">UMAG_03960</name>
</gene>
<dbReference type="RefSeq" id="XP_011390425.1">
    <property type="nucleotide sequence ID" value="XM_011392123.1"/>
</dbReference>
<dbReference type="OrthoDB" id="3363286at2759"/>
<proteinExistence type="predicted"/>
<dbReference type="EMBL" id="CM003150">
    <property type="protein sequence ID" value="KIS67909.1"/>
    <property type="molecule type" value="Genomic_DNA"/>
</dbReference>
<dbReference type="OMA" id="EMHELAC"/>
<name>A0A0D1DUE2_MYCMD</name>
<sequence length="283" mass="31660">MTPPATSLTGAARSSLTALQSRWLGSIHLHMLSSPLRKCIVTSKVLPTSLMLQLKPVRLAPTLSTSASDKYSSAGLSSKASQPSGAAERIVVLPNAILHPKYSPRKTGTGTWITLDARVFAHLRQKASYKRVDSKAVLAAQIEDLVWWQLGERCIQELHELVDRFGTSRRLDLFARPDDDTLLQPRRWQIRLQTQTKDVRVESHVFQPSFQDAHQSQRFQQAIQDLLAPTPEMHELACVYTVKHSHITAPLGIALYRLNLWVSNAAPPMPRTPQLKQPKSELS</sequence>
<evidence type="ECO:0000313" key="2">
    <source>
        <dbReference type="Proteomes" id="UP000000561"/>
    </source>
</evidence>
<dbReference type="STRING" id="237631.A0A0D1DUE2"/>
<dbReference type="GeneID" id="23564273"/>
<dbReference type="Proteomes" id="UP000000561">
    <property type="component" value="Chromosome 11"/>
</dbReference>
<protein>
    <submittedName>
        <fullName evidence="1">Uncharacterized protein</fullName>
    </submittedName>
</protein>
<reference evidence="1 2" key="1">
    <citation type="journal article" date="2006" name="Nature">
        <title>Insights from the genome of the biotrophic fungal plant pathogen Ustilago maydis.</title>
        <authorList>
            <person name="Kamper J."/>
            <person name="Kahmann R."/>
            <person name="Bolker M."/>
            <person name="Ma L.J."/>
            <person name="Brefort T."/>
            <person name="Saville B.J."/>
            <person name="Banuett F."/>
            <person name="Kronstad J.W."/>
            <person name="Gold S.E."/>
            <person name="Muller O."/>
            <person name="Perlin M.H."/>
            <person name="Wosten H.A."/>
            <person name="de Vries R."/>
            <person name="Ruiz-Herrera J."/>
            <person name="Reynaga-Pena C.G."/>
            <person name="Snetselaar K."/>
            <person name="McCann M."/>
            <person name="Perez-Martin J."/>
            <person name="Feldbrugge M."/>
            <person name="Basse C.W."/>
            <person name="Steinberg G."/>
            <person name="Ibeas J.I."/>
            <person name="Holloman W."/>
            <person name="Guzman P."/>
            <person name="Farman M."/>
            <person name="Stajich J.E."/>
            <person name="Sentandreu R."/>
            <person name="Gonzalez-Prieto J.M."/>
            <person name="Kennell J.C."/>
            <person name="Molina L."/>
            <person name="Schirawski J."/>
            <person name="Mendoza-Mendoza A."/>
            <person name="Greilinger D."/>
            <person name="Munch K."/>
            <person name="Rossel N."/>
            <person name="Scherer M."/>
            <person name="Vranes M."/>
            <person name="Ladendorf O."/>
            <person name="Vincon V."/>
            <person name="Fuchs U."/>
            <person name="Sandrock B."/>
            <person name="Meng S."/>
            <person name="Ho E.C."/>
            <person name="Cahill M.J."/>
            <person name="Boyce K.J."/>
            <person name="Klose J."/>
            <person name="Klosterman S.J."/>
            <person name="Deelstra H.J."/>
            <person name="Ortiz-Castellanos L."/>
            <person name="Li W."/>
            <person name="Sanchez-Alonso P."/>
            <person name="Schreier P.H."/>
            <person name="Hauser-Hahn I."/>
            <person name="Vaupel M."/>
            <person name="Koopmann E."/>
            <person name="Friedrich G."/>
            <person name="Voss H."/>
            <person name="Schluter T."/>
            <person name="Margolis J."/>
            <person name="Platt D."/>
            <person name="Swimmer C."/>
            <person name="Gnirke A."/>
            <person name="Chen F."/>
            <person name="Vysotskaia V."/>
            <person name="Mannhaupt G."/>
            <person name="Guldener U."/>
            <person name="Munsterkotter M."/>
            <person name="Haase D."/>
            <person name="Oesterheld M."/>
            <person name="Mewes H.W."/>
            <person name="Mauceli E.W."/>
            <person name="DeCaprio D."/>
            <person name="Wade C.M."/>
            <person name="Butler J."/>
            <person name="Young S."/>
            <person name="Jaffe D.B."/>
            <person name="Calvo S."/>
            <person name="Nusbaum C."/>
            <person name="Galagan J."/>
            <person name="Birren B.W."/>
        </authorList>
    </citation>
    <scope>NUCLEOTIDE SEQUENCE [LARGE SCALE GENOMIC DNA]</scope>
    <source>
        <strain evidence="2">DSM 14603 / FGSC 9021 / UM521</strain>
    </source>
</reference>
<dbReference type="eggNOG" id="ENOG502SDNV">
    <property type="taxonomic scope" value="Eukaryota"/>
</dbReference>
<evidence type="ECO:0000313" key="1">
    <source>
        <dbReference type="EMBL" id="KIS67909.1"/>
    </source>
</evidence>